<proteinExistence type="predicted"/>
<gene>
    <name evidence="1" type="ORF">QAD02_015309</name>
</gene>
<reference evidence="1" key="1">
    <citation type="submission" date="2023-04" db="EMBL/GenBank/DDBJ databases">
        <title>A chromosome-level genome assembly of the parasitoid wasp Eretmocerus hayati.</title>
        <authorList>
            <person name="Zhong Y."/>
            <person name="Liu S."/>
            <person name="Liu Y."/>
        </authorList>
    </citation>
    <scope>NUCLEOTIDE SEQUENCE</scope>
    <source>
        <strain evidence="1">ZJU_SS_LIU_2023</strain>
    </source>
</reference>
<accession>A0ACC2P8A6</accession>
<evidence type="ECO:0000313" key="1">
    <source>
        <dbReference type="EMBL" id="KAJ8679522.1"/>
    </source>
</evidence>
<sequence>MAVTGCSAEGSVPIHAFSNTRRHVTLKSTKSSHLTSEFGIVPGYISMAENGSYEKVVICPYDKSHKISASRSTKHIWQCRQRQECATKDNFDAPPTMFQLDHCTKLVPIAKDEDHWREGLDSVPAGPPTRKADTLRGHFTKKILPVLHTAEFEYLTEEEKRKLKYN</sequence>
<dbReference type="Proteomes" id="UP001239111">
    <property type="component" value="Chromosome 2"/>
</dbReference>
<keyword evidence="2" id="KW-1185">Reference proteome</keyword>
<comment type="caution">
    <text evidence="1">The sequence shown here is derived from an EMBL/GenBank/DDBJ whole genome shotgun (WGS) entry which is preliminary data.</text>
</comment>
<evidence type="ECO:0000313" key="2">
    <source>
        <dbReference type="Proteomes" id="UP001239111"/>
    </source>
</evidence>
<name>A0ACC2P8A6_9HYME</name>
<protein>
    <submittedName>
        <fullName evidence="1">Uncharacterized protein</fullName>
    </submittedName>
</protein>
<dbReference type="EMBL" id="CM056742">
    <property type="protein sequence ID" value="KAJ8679522.1"/>
    <property type="molecule type" value="Genomic_DNA"/>
</dbReference>
<organism evidence="1 2">
    <name type="scientific">Eretmocerus hayati</name>
    <dbReference type="NCBI Taxonomy" id="131215"/>
    <lineage>
        <taxon>Eukaryota</taxon>
        <taxon>Metazoa</taxon>
        <taxon>Ecdysozoa</taxon>
        <taxon>Arthropoda</taxon>
        <taxon>Hexapoda</taxon>
        <taxon>Insecta</taxon>
        <taxon>Pterygota</taxon>
        <taxon>Neoptera</taxon>
        <taxon>Endopterygota</taxon>
        <taxon>Hymenoptera</taxon>
        <taxon>Apocrita</taxon>
        <taxon>Proctotrupomorpha</taxon>
        <taxon>Chalcidoidea</taxon>
        <taxon>Aphelinidae</taxon>
        <taxon>Aphelininae</taxon>
        <taxon>Eretmocerus</taxon>
    </lineage>
</organism>